<dbReference type="Proteomes" id="UP001302602">
    <property type="component" value="Unassembled WGS sequence"/>
</dbReference>
<dbReference type="RefSeq" id="XP_062646191.1">
    <property type="nucleotide sequence ID" value="XM_062787690.1"/>
</dbReference>
<reference evidence="2" key="1">
    <citation type="journal article" date="2023" name="Mol. Phylogenet. Evol.">
        <title>Genome-scale phylogeny and comparative genomics of the fungal order Sordariales.</title>
        <authorList>
            <person name="Hensen N."/>
            <person name="Bonometti L."/>
            <person name="Westerberg I."/>
            <person name="Brannstrom I.O."/>
            <person name="Guillou S."/>
            <person name="Cros-Aarteil S."/>
            <person name="Calhoun S."/>
            <person name="Haridas S."/>
            <person name="Kuo A."/>
            <person name="Mondo S."/>
            <person name="Pangilinan J."/>
            <person name="Riley R."/>
            <person name="LaButti K."/>
            <person name="Andreopoulos B."/>
            <person name="Lipzen A."/>
            <person name="Chen C."/>
            <person name="Yan M."/>
            <person name="Daum C."/>
            <person name="Ng V."/>
            <person name="Clum A."/>
            <person name="Steindorff A."/>
            <person name="Ohm R.A."/>
            <person name="Martin F."/>
            <person name="Silar P."/>
            <person name="Natvig D.O."/>
            <person name="Lalanne C."/>
            <person name="Gautier V."/>
            <person name="Ament-Velasquez S.L."/>
            <person name="Kruys A."/>
            <person name="Hutchinson M.I."/>
            <person name="Powell A.J."/>
            <person name="Barry K."/>
            <person name="Miller A.N."/>
            <person name="Grigoriev I.V."/>
            <person name="Debuchy R."/>
            <person name="Gladieux P."/>
            <person name="Hiltunen Thoren M."/>
            <person name="Johannesson H."/>
        </authorList>
    </citation>
    <scope>NUCLEOTIDE SEQUENCE</scope>
    <source>
        <strain evidence="2">CBS 731.68</strain>
    </source>
</reference>
<organism evidence="2 3">
    <name type="scientific">Parathielavia appendiculata</name>
    <dbReference type="NCBI Taxonomy" id="2587402"/>
    <lineage>
        <taxon>Eukaryota</taxon>
        <taxon>Fungi</taxon>
        <taxon>Dikarya</taxon>
        <taxon>Ascomycota</taxon>
        <taxon>Pezizomycotina</taxon>
        <taxon>Sordariomycetes</taxon>
        <taxon>Sordariomycetidae</taxon>
        <taxon>Sordariales</taxon>
        <taxon>Chaetomiaceae</taxon>
        <taxon>Parathielavia</taxon>
    </lineage>
</organism>
<protein>
    <submittedName>
        <fullName evidence="2">Uncharacterized protein</fullName>
    </submittedName>
</protein>
<dbReference type="EMBL" id="MU853231">
    <property type="protein sequence ID" value="KAK4122420.1"/>
    <property type="molecule type" value="Genomic_DNA"/>
</dbReference>
<keyword evidence="3" id="KW-1185">Reference proteome</keyword>
<dbReference type="GeneID" id="87824460"/>
<feature type="region of interest" description="Disordered" evidence="1">
    <location>
        <begin position="1"/>
        <end position="35"/>
    </location>
</feature>
<evidence type="ECO:0000313" key="3">
    <source>
        <dbReference type="Proteomes" id="UP001302602"/>
    </source>
</evidence>
<evidence type="ECO:0000313" key="2">
    <source>
        <dbReference type="EMBL" id="KAK4122420.1"/>
    </source>
</evidence>
<accession>A0AAN6Z1S7</accession>
<proteinExistence type="predicted"/>
<sequence length="89" mass="9514">MAPPKCCGTTKSPFGFGPRRNRLHREGATASPITPPRIVPLVARSDGGYMLRPRSSATNTARYLCCTTYANVTPACSAPPKTGGKFHVH</sequence>
<comment type="caution">
    <text evidence="2">The sequence shown here is derived from an EMBL/GenBank/DDBJ whole genome shotgun (WGS) entry which is preliminary data.</text>
</comment>
<gene>
    <name evidence="2" type="ORF">N657DRAFT_503880</name>
</gene>
<evidence type="ECO:0000256" key="1">
    <source>
        <dbReference type="SAM" id="MobiDB-lite"/>
    </source>
</evidence>
<reference evidence="2" key="2">
    <citation type="submission" date="2023-05" db="EMBL/GenBank/DDBJ databases">
        <authorList>
            <consortium name="Lawrence Berkeley National Laboratory"/>
            <person name="Steindorff A."/>
            <person name="Hensen N."/>
            <person name="Bonometti L."/>
            <person name="Westerberg I."/>
            <person name="Brannstrom I.O."/>
            <person name="Guillou S."/>
            <person name="Cros-Aarteil S."/>
            <person name="Calhoun S."/>
            <person name="Haridas S."/>
            <person name="Kuo A."/>
            <person name="Mondo S."/>
            <person name="Pangilinan J."/>
            <person name="Riley R."/>
            <person name="Labutti K."/>
            <person name="Andreopoulos B."/>
            <person name="Lipzen A."/>
            <person name="Chen C."/>
            <person name="Yanf M."/>
            <person name="Daum C."/>
            <person name="Ng V."/>
            <person name="Clum A."/>
            <person name="Ohm R."/>
            <person name="Martin F."/>
            <person name="Silar P."/>
            <person name="Natvig D."/>
            <person name="Lalanne C."/>
            <person name="Gautier V."/>
            <person name="Ament-Velasquez S.L."/>
            <person name="Kruys A."/>
            <person name="Hutchinson M.I."/>
            <person name="Powell A.J."/>
            <person name="Barry K."/>
            <person name="Miller A.N."/>
            <person name="Grigoriev I.V."/>
            <person name="Debuchy R."/>
            <person name="Gladieux P."/>
            <person name="Thoren M.H."/>
            <person name="Johannesson H."/>
        </authorList>
    </citation>
    <scope>NUCLEOTIDE SEQUENCE</scope>
    <source>
        <strain evidence="2">CBS 731.68</strain>
    </source>
</reference>
<dbReference type="AlphaFoldDB" id="A0AAN6Z1S7"/>
<name>A0AAN6Z1S7_9PEZI</name>